<dbReference type="Proteomes" id="UP000032668">
    <property type="component" value="Unassembled WGS sequence"/>
</dbReference>
<evidence type="ECO:0000313" key="1">
    <source>
        <dbReference type="EMBL" id="GAN79814.1"/>
    </source>
</evidence>
<protein>
    <submittedName>
        <fullName evidence="1">Uncharacterized protein</fullName>
    </submittedName>
</protein>
<dbReference type="RefSeq" id="WP_048878246.1">
    <property type="nucleotide sequence ID" value="NZ_BANC01000030.1"/>
</dbReference>
<gene>
    <name evidence="1" type="ORF">Aam_030_047</name>
</gene>
<keyword evidence="2" id="KW-1185">Reference proteome</keyword>
<accession>A0A0D6PG44</accession>
<comment type="caution">
    <text evidence="1">The sequence shown here is derived from an EMBL/GenBank/DDBJ whole genome shotgun (WGS) entry which is preliminary data.</text>
</comment>
<reference evidence="1 2" key="1">
    <citation type="submission" date="2012-11" db="EMBL/GenBank/DDBJ databases">
        <title>Whole genome sequence of Acidocella aminolytica 101 = DSM 11237.</title>
        <authorList>
            <person name="Azuma Y."/>
            <person name="Higashiura N."/>
            <person name="Hirakawa H."/>
            <person name="Matsushita K."/>
        </authorList>
    </citation>
    <scope>NUCLEOTIDE SEQUENCE [LARGE SCALE GENOMIC DNA]</scope>
    <source>
        <strain evidence="2">101 / DSM 11237</strain>
    </source>
</reference>
<proteinExistence type="predicted"/>
<sequence>MRLFDNPLIECVTFKMERRRHVAVSALALHYAAARNDRVAGVEASVFDFKKSPQEWNMLLGVPAGLLTEVENVSEWKFRYGIARGDGLLVGAVGSTIPRPGLQVIYHAQQLRPF</sequence>
<organism evidence="1 2">
    <name type="scientific">Acidocella aminolytica 101 = DSM 11237</name>
    <dbReference type="NCBI Taxonomy" id="1120923"/>
    <lineage>
        <taxon>Bacteria</taxon>
        <taxon>Pseudomonadati</taxon>
        <taxon>Pseudomonadota</taxon>
        <taxon>Alphaproteobacteria</taxon>
        <taxon>Acetobacterales</taxon>
        <taxon>Acidocellaceae</taxon>
        <taxon>Acidocella</taxon>
    </lineage>
</organism>
<dbReference type="EMBL" id="BANC01000030">
    <property type="protein sequence ID" value="GAN79814.1"/>
    <property type="molecule type" value="Genomic_DNA"/>
</dbReference>
<name>A0A0D6PG44_9PROT</name>
<dbReference type="STRING" id="1120923.SAMN02746095_02985"/>
<dbReference type="AlphaFoldDB" id="A0A0D6PG44"/>
<evidence type="ECO:0000313" key="2">
    <source>
        <dbReference type="Proteomes" id="UP000032668"/>
    </source>
</evidence>